<dbReference type="InterPro" id="IPR012337">
    <property type="entry name" value="RNaseH-like_sf"/>
</dbReference>
<dbReference type="OrthoDB" id="5920271at2759"/>
<dbReference type="GO" id="GO:0003676">
    <property type="term" value="F:nucleic acid binding"/>
    <property type="evidence" value="ECO:0007669"/>
    <property type="project" value="InterPro"/>
</dbReference>
<dbReference type="Gene3D" id="3.30.420.10">
    <property type="entry name" value="Ribonuclease H-like superfamily/Ribonuclease H"/>
    <property type="match status" value="1"/>
</dbReference>
<feature type="domain" description="Integrase catalytic" evidence="2">
    <location>
        <begin position="97"/>
        <end position="218"/>
    </location>
</feature>
<comment type="caution">
    <text evidence="3">The sequence shown here is derived from an EMBL/GenBank/DDBJ whole genome shotgun (WGS) entry which is preliminary data.</text>
</comment>
<organism evidence="3 4">
    <name type="scientific">Trichinella murrelli</name>
    <dbReference type="NCBI Taxonomy" id="144512"/>
    <lineage>
        <taxon>Eukaryota</taxon>
        <taxon>Metazoa</taxon>
        <taxon>Ecdysozoa</taxon>
        <taxon>Nematoda</taxon>
        <taxon>Enoplea</taxon>
        <taxon>Dorylaimia</taxon>
        <taxon>Trichinellida</taxon>
        <taxon>Trichinellidae</taxon>
        <taxon>Trichinella</taxon>
    </lineage>
</organism>
<accession>A0A0V0TNA6</accession>
<dbReference type="Pfam" id="PF00665">
    <property type="entry name" value="rve"/>
    <property type="match status" value="1"/>
</dbReference>
<evidence type="ECO:0000256" key="1">
    <source>
        <dbReference type="SAM" id="MobiDB-lite"/>
    </source>
</evidence>
<evidence type="ECO:0000313" key="3">
    <source>
        <dbReference type="EMBL" id="KRX40438.1"/>
    </source>
</evidence>
<evidence type="ECO:0000259" key="2">
    <source>
        <dbReference type="PROSITE" id="PS50994"/>
    </source>
</evidence>
<dbReference type="PANTHER" id="PTHR37984">
    <property type="entry name" value="PROTEIN CBG26694"/>
    <property type="match status" value="1"/>
</dbReference>
<gene>
    <name evidence="3" type="ORF">T05_6529</name>
</gene>
<dbReference type="AlphaFoldDB" id="A0A0V0TNA6"/>
<sequence>MLIRRRVGMILSLVEEFGLELEVDLVKSACNKADESTRGRTGARLYGDCGSGRGANDRRCPSCHGPPGNKTNVVLRKADGSDGIQAPGATGDQRLSLDPAPGKWKRGNLEVEEVWQRVGMDITHVRGRPYLTLIDCGPSRFAVWRRLRVHCSANVTEQLEAVFYERGPPEELLTDNDTVFRGRTFTEFIARWGVRVRYRCAYAPSGNGIAERCHRSVKVIAARINFTMEEAVYLYNVTPRDGRHPWTAPANVVHAYAVRNGRFAVGDSVWVRPPVARCDIRRQKGIVTGVVSDQAVEVDGIPRNVRYLRHRTPSVSAASDFSEQTADEEKEMIINIRPRDAEDADQFAGPAPEHAPVGPRRSTRIRRPTARYQGGVCYDGPFWDDTRWRHGDVTGVLELECRPSTVGGSVGVRVSSDSSVLCACVLSSVDSVIVCET</sequence>
<dbReference type="InterPro" id="IPR036397">
    <property type="entry name" value="RNaseH_sf"/>
</dbReference>
<protein>
    <recommendedName>
        <fullName evidence="2">Integrase catalytic domain-containing protein</fullName>
    </recommendedName>
</protein>
<dbReference type="STRING" id="144512.A0A0V0TNA6"/>
<reference evidence="3 4" key="1">
    <citation type="submission" date="2015-01" db="EMBL/GenBank/DDBJ databases">
        <title>Evolution of Trichinella species and genotypes.</title>
        <authorList>
            <person name="Korhonen P.K."/>
            <person name="Edoardo P."/>
            <person name="Giuseppe L.R."/>
            <person name="Gasser R.B."/>
        </authorList>
    </citation>
    <scope>NUCLEOTIDE SEQUENCE [LARGE SCALE GENOMIC DNA]</scope>
    <source>
        <strain evidence="3">ISS417</strain>
    </source>
</reference>
<dbReference type="GO" id="GO:0015074">
    <property type="term" value="P:DNA integration"/>
    <property type="evidence" value="ECO:0007669"/>
    <property type="project" value="InterPro"/>
</dbReference>
<proteinExistence type="predicted"/>
<dbReference type="PANTHER" id="PTHR37984:SF5">
    <property type="entry name" value="PROTEIN NYNRIN-LIKE"/>
    <property type="match status" value="1"/>
</dbReference>
<dbReference type="InterPro" id="IPR001584">
    <property type="entry name" value="Integrase_cat-core"/>
</dbReference>
<keyword evidence="4" id="KW-1185">Reference proteome</keyword>
<dbReference type="PROSITE" id="PS50994">
    <property type="entry name" value="INTEGRASE"/>
    <property type="match status" value="1"/>
</dbReference>
<name>A0A0V0TNA6_9BILA</name>
<evidence type="ECO:0000313" key="4">
    <source>
        <dbReference type="Proteomes" id="UP000055048"/>
    </source>
</evidence>
<dbReference type="EMBL" id="JYDJ01000200">
    <property type="protein sequence ID" value="KRX40438.1"/>
    <property type="molecule type" value="Genomic_DNA"/>
</dbReference>
<feature type="region of interest" description="Disordered" evidence="1">
    <location>
        <begin position="80"/>
        <end position="101"/>
    </location>
</feature>
<dbReference type="InterPro" id="IPR050951">
    <property type="entry name" value="Retrovirus_Pol_polyprotein"/>
</dbReference>
<dbReference type="SUPFAM" id="SSF53098">
    <property type="entry name" value="Ribonuclease H-like"/>
    <property type="match status" value="1"/>
</dbReference>
<dbReference type="Proteomes" id="UP000055048">
    <property type="component" value="Unassembled WGS sequence"/>
</dbReference>